<dbReference type="InterPro" id="IPR005031">
    <property type="entry name" value="COQ10_START"/>
</dbReference>
<dbReference type="PANTHER" id="PTHR33824:SF7">
    <property type="entry name" value="POLYKETIDE CYCLASE_DEHYDRASE AND LIPID TRANSPORT SUPERFAMILY PROTEIN"/>
    <property type="match status" value="1"/>
</dbReference>
<dbReference type="SUPFAM" id="SSF55961">
    <property type="entry name" value="Bet v1-like"/>
    <property type="match status" value="1"/>
</dbReference>
<sequence>MLGRLVTLAAVIYGGVMLARKMKTNSGSGYRGRGHLSEVEVSCEVDVPVRTAYDQWTQFEDFPRFMSSVQQVQQVDDTHLHWNAKVAGKPKQWDAEITEQIPDQRIAWRSTSGPLNMGVVTFDKVREDRSRVTLRMVYGPESMNEKIADALGAVKMEAQRNLANFKKMIESQGSETGGWRGSIEGGVVQH</sequence>
<dbReference type="AlphaFoldDB" id="A0A934TQG0"/>
<name>A0A934TQG0_9BURK</name>
<dbReference type="EMBL" id="JAEPWM010000001">
    <property type="protein sequence ID" value="MBK6005609.1"/>
    <property type="molecule type" value="Genomic_DNA"/>
</dbReference>
<dbReference type="Proteomes" id="UP000630528">
    <property type="component" value="Unassembled WGS sequence"/>
</dbReference>
<keyword evidence="4" id="KW-1185">Reference proteome</keyword>
<dbReference type="Pfam" id="PF03364">
    <property type="entry name" value="Polyketide_cyc"/>
    <property type="match status" value="1"/>
</dbReference>
<evidence type="ECO:0000256" key="1">
    <source>
        <dbReference type="ARBA" id="ARBA00008918"/>
    </source>
</evidence>
<dbReference type="InterPro" id="IPR047137">
    <property type="entry name" value="ORF3"/>
</dbReference>
<dbReference type="CDD" id="cd07817">
    <property type="entry name" value="SRPBCC_8"/>
    <property type="match status" value="1"/>
</dbReference>
<dbReference type="RefSeq" id="WP_201166939.1">
    <property type="nucleotide sequence ID" value="NZ_JAEPWM010000001.1"/>
</dbReference>
<evidence type="ECO:0000259" key="2">
    <source>
        <dbReference type="Pfam" id="PF03364"/>
    </source>
</evidence>
<evidence type="ECO:0000313" key="4">
    <source>
        <dbReference type="Proteomes" id="UP000630528"/>
    </source>
</evidence>
<protein>
    <submittedName>
        <fullName evidence="3">SRPBCC family protein</fullName>
    </submittedName>
</protein>
<gene>
    <name evidence="3" type="ORF">JJB11_05845</name>
</gene>
<reference evidence="3" key="2">
    <citation type="submission" date="2021-01" db="EMBL/GenBank/DDBJ databases">
        <authorList>
            <person name="Kang M."/>
        </authorList>
    </citation>
    <scope>NUCLEOTIDE SEQUENCE</scope>
    <source>
        <strain evidence="3">KACC 17527</strain>
    </source>
</reference>
<evidence type="ECO:0000313" key="3">
    <source>
        <dbReference type="EMBL" id="MBK6005609.1"/>
    </source>
</evidence>
<comment type="similarity">
    <text evidence="1">Belongs to the ribosome association toxin RatA family.</text>
</comment>
<accession>A0A934TQG0</accession>
<proteinExistence type="inferred from homology"/>
<feature type="domain" description="Coenzyme Q-binding protein COQ10 START" evidence="2">
    <location>
        <begin position="45"/>
        <end position="165"/>
    </location>
</feature>
<dbReference type="InterPro" id="IPR023393">
    <property type="entry name" value="START-like_dom_sf"/>
</dbReference>
<organism evidence="3 4">
    <name type="scientific">Ramlibacter ginsenosidimutans</name>
    <dbReference type="NCBI Taxonomy" id="502333"/>
    <lineage>
        <taxon>Bacteria</taxon>
        <taxon>Pseudomonadati</taxon>
        <taxon>Pseudomonadota</taxon>
        <taxon>Betaproteobacteria</taxon>
        <taxon>Burkholderiales</taxon>
        <taxon>Comamonadaceae</taxon>
        <taxon>Ramlibacter</taxon>
    </lineage>
</organism>
<comment type="caution">
    <text evidence="3">The sequence shown here is derived from an EMBL/GenBank/DDBJ whole genome shotgun (WGS) entry which is preliminary data.</text>
</comment>
<dbReference type="PANTHER" id="PTHR33824">
    <property type="entry name" value="POLYKETIDE CYCLASE/DEHYDRASE AND LIPID TRANSPORT SUPERFAMILY PROTEIN"/>
    <property type="match status" value="1"/>
</dbReference>
<dbReference type="Gene3D" id="3.30.530.20">
    <property type="match status" value="1"/>
</dbReference>
<reference evidence="3" key="1">
    <citation type="journal article" date="2012" name="J. Microbiol. Biotechnol.">
        <title>Ramlibacter ginsenosidimutans sp. nov., with ginsenoside-converting activity.</title>
        <authorList>
            <person name="Wang L."/>
            <person name="An D.S."/>
            <person name="Kim S.G."/>
            <person name="Jin F.X."/>
            <person name="Kim S.C."/>
            <person name="Lee S.T."/>
            <person name="Im W.T."/>
        </authorList>
    </citation>
    <scope>NUCLEOTIDE SEQUENCE</scope>
    <source>
        <strain evidence="3">KACC 17527</strain>
    </source>
</reference>